<dbReference type="NCBIfam" id="TIGR04032">
    <property type="entry name" value="toxin_SdpC"/>
    <property type="match status" value="1"/>
</dbReference>
<dbReference type="Proteomes" id="UP000294746">
    <property type="component" value="Unassembled WGS sequence"/>
</dbReference>
<accession>A0A4V2SW91</accession>
<keyword evidence="3" id="KW-1185">Reference proteome</keyword>
<gene>
    <name evidence="2" type="ORF">EDD57_1608</name>
</gene>
<evidence type="ECO:0000313" key="3">
    <source>
        <dbReference type="Proteomes" id="UP000294746"/>
    </source>
</evidence>
<proteinExistence type="predicted"/>
<protein>
    <submittedName>
        <fullName evidence="2">SdpC family antimicrobial peptide</fullName>
    </submittedName>
</protein>
<sequence>MVKKFISALLVLSMLVIGTSVYAKGNTAGFSKYDGETIYRGIAFGQGPVAELFPEIWTKEVLAKANTEESKKAVDLIMKEFKAKDSNFFKELESSIYARDLTEVDTTLQKGANLLQSIAKINSTTQNALGTGTGQCIVVAVGVAVVAVTATAVFNYGALVNAAAGVNVYAAVVAKTKVYLKAPSPDDISNEDSSLAREYFLQDLTERLVTS</sequence>
<feature type="chain" id="PRO_5020895516" evidence="1">
    <location>
        <begin position="24"/>
        <end position="211"/>
    </location>
</feature>
<organism evidence="2 3">
    <name type="scientific">Baia soyae</name>
    <dbReference type="NCBI Taxonomy" id="1544746"/>
    <lineage>
        <taxon>Bacteria</taxon>
        <taxon>Bacillati</taxon>
        <taxon>Bacillota</taxon>
        <taxon>Bacilli</taxon>
        <taxon>Bacillales</taxon>
        <taxon>Thermoactinomycetaceae</taxon>
        <taxon>Baia</taxon>
    </lineage>
</organism>
<feature type="signal peptide" evidence="1">
    <location>
        <begin position="1"/>
        <end position="23"/>
    </location>
</feature>
<dbReference type="RefSeq" id="WP_131849954.1">
    <property type="nucleotide sequence ID" value="NZ_SLXV01000060.1"/>
</dbReference>
<comment type="caution">
    <text evidence="2">The sequence shown here is derived from an EMBL/GenBank/DDBJ whole genome shotgun (WGS) entry which is preliminary data.</text>
</comment>
<dbReference type="Pfam" id="PF26137">
    <property type="entry name" value="Toxin_SdpC"/>
    <property type="match status" value="1"/>
</dbReference>
<evidence type="ECO:0000313" key="2">
    <source>
        <dbReference type="EMBL" id="TCP61546.1"/>
    </source>
</evidence>
<reference evidence="2 3" key="1">
    <citation type="submission" date="2019-03" db="EMBL/GenBank/DDBJ databases">
        <title>Genomic Encyclopedia of Type Strains, Phase IV (KMG-IV): sequencing the most valuable type-strain genomes for metagenomic binning, comparative biology and taxonomic classification.</title>
        <authorList>
            <person name="Goeker M."/>
        </authorList>
    </citation>
    <scope>NUCLEOTIDE SEQUENCE [LARGE SCALE GENOMIC DNA]</scope>
    <source>
        <strain evidence="2 3">DSM 46831</strain>
    </source>
</reference>
<dbReference type="EMBL" id="SLXV01000060">
    <property type="protein sequence ID" value="TCP61546.1"/>
    <property type="molecule type" value="Genomic_DNA"/>
</dbReference>
<dbReference type="OrthoDB" id="2906254at2"/>
<evidence type="ECO:0000256" key="1">
    <source>
        <dbReference type="SAM" id="SignalP"/>
    </source>
</evidence>
<dbReference type="AlphaFoldDB" id="A0A4V2SW91"/>
<name>A0A4V2SW91_9BACL</name>
<keyword evidence="1" id="KW-0732">Signal</keyword>
<dbReference type="InterPro" id="IPR023888">
    <property type="entry name" value="SdpC-like"/>
</dbReference>